<feature type="transmembrane region" description="Helical" evidence="1">
    <location>
        <begin position="6"/>
        <end position="24"/>
    </location>
</feature>
<keyword evidence="1" id="KW-0472">Membrane</keyword>
<reference evidence="2" key="1">
    <citation type="submission" date="2019-07" db="EMBL/GenBank/DDBJ databases">
        <authorList>
            <person name="Weber M."/>
            <person name="Kostadinov I."/>
            <person name="Kostadinov D I."/>
        </authorList>
    </citation>
    <scope>NUCLEOTIDE SEQUENCE</scope>
    <source>
        <strain evidence="2">Gfbio:sag-sample-m06:053724c1-46a9-4a36-b237-ea2bf867836b</strain>
    </source>
</reference>
<proteinExistence type="predicted"/>
<gene>
    <name evidence="2" type="ORF">JTBM06_V1_100023</name>
</gene>
<evidence type="ECO:0000313" key="2">
    <source>
        <dbReference type="EMBL" id="VUX55763.1"/>
    </source>
</evidence>
<keyword evidence="1" id="KW-0812">Transmembrane</keyword>
<feature type="transmembrane region" description="Helical" evidence="1">
    <location>
        <begin position="69"/>
        <end position="89"/>
    </location>
</feature>
<feature type="transmembrane region" description="Helical" evidence="1">
    <location>
        <begin position="110"/>
        <end position="126"/>
    </location>
</feature>
<evidence type="ECO:0000256" key="1">
    <source>
        <dbReference type="SAM" id="Phobius"/>
    </source>
</evidence>
<dbReference type="AlphaFoldDB" id="A0A7D9D2R9"/>
<accession>A0A7D9D2R9</accession>
<dbReference type="EMBL" id="LR633967">
    <property type="protein sequence ID" value="VUX55763.1"/>
    <property type="molecule type" value="Genomic_DNA"/>
</dbReference>
<feature type="transmembrane region" description="Helical" evidence="1">
    <location>
        <begin position="44"/>
        <end position="63"/>
    </location>
</feature>
<organism evidence="2">
    <name type="scientific">uncultured Woeseiaceae bacterium</name>
    <dbReference type="NCBI Taxonomy" id="1983305"/>
    <lineage>
        <taxon>Bacteria</taxon>
        <taxon>Pseudomonadati</taxon>
        <taxon>Pseudomonadota</taxon>
        <taxon>Gammaproteobacteria</taxon>
        <taxon>Woeseiales</taxon>
        <taxon>Woeseiaceae</taxon>
        <taxon>environmental samples</taxon>
    </lineage>
</organism>
<protein>
    <submittedName>
        <fullName evidence="2">Uncharacterized protein</fullName>
    </submittedName>
</protein>
<sequence>MITASQIVVLVLGVVVCALSAWGLMVPDKVWKLVNGALGKNWGIYVAVVARLLLGAALVIVAPESRFPMAFEILGWLAIVAAVVFLFAGRDRLRRFVAWIEQISQAVTRVWLLFGIAFGALLIYGIV</sequence>
<name>A0A7D9D2R9_9GAMM</name>
<keyword evidence="1" id="KW-1133">Transmembrane helix</keyword>